<name>G0UKH9_TRYCI</name>
<feature type="region of interest" description="Disordered" evidence="2">
    <location>
        <begin position="547"/>
        <end position="584"/>
    </location>
</feature>
<protein>
    <recommendedName>
        <fullName evidence="4">Pentacotripeptide-repeat region of PRORP domain-containing protein</fullName>
    </recommendedName>
</protein>
<dbReference type="PANTHER" id="PTHR47932">
    <property type="entry name" value="ATPASE EXPRESSION PROTEIN 3"/>
    <property type="match status" value="1"/>
</dbReference>
<gene>
    <name evidence="3" type="ORF">TCIL3000_3_3180</name>
</gene>
<dbReference type="PANTHER" id="PTHR47932:SF44">
    <property type="entry name" value="MIOREX COMPLEX COMPONENT 1"/>
    <property type="match status" value="1"/>
</dbReference>
<evidence type="ECO:0000313" key="3">
    <source>
        <dbReference type="EMBL" id="CCC89884.1"/>
    </source>
</evidence>
<evidence type="ECO:0000256" key="2">
    <source>
        <dbReference type="SAM" id="MobiDB-lite"/>
    </source>
</evidence>
<reference evidence="3" key="1">
    <citation type="journal article" date="2012" name="Proc. Natl. Acad. Sci. U.S.A.">
        <title>Antigenic diversity is generated by distinct evolutionary mechanisms in African trypanosome species.</title>
        <authorList>
            <person name="Jackson A.P."/>
            <person name="Berry A."/>
            <person name="Aslett M."/>
            <person name="Allison H.C."/>
            <person name="Burton P."/>
            <person name="Vavrova-Anderson J."/>
            <person name="Brown R."/>
            <person name="Browne H."/>
            <person name="Corton N."/>
            <person name="Hauser H."/>
            <person name="Gamble J."/>
            <person name="Gilderthorp R."/>
            <person name="Marcello L."/>
            <person name="McQuillan J."/>
            <person name="Otto T.D."/>
            <person name="Quail M.A."/>
            <person name="Sanders M.J."/>
            <person name="van Tonder A."/>
            <person name="Ginger M.L."/>
            <person name="Field M.C."/>
            <person name="Barry J.D."/>
            <person name="Hertz-Fowler C."/>
            <person name="Berriman M."/>
        </authorList>
    </citation>
    <scope>NUCLEOTIDE SEQUENCE</scope>
    <source>
        <strain evidence="3">IL3000</strain>
    </source>
</reference>
<sequence length="584" mass="66699">MLSQNVAKTAVPSYYMIRTNLPHRKPQNQWEGVYYYSGITKRQRHLILLQRKREREAQMRSFNLSRASVLQTLERHAVEEKNGVTPVHIKLDLAVRLAQHGLYQQASPIVDELHRQRALHAGHYALLIDALGAPSVRQRILHCDAQCDPALTYKFLGDENGEERAQEAYRWFDMAITSMTMDCNAQGDAKKYSACLPQGTCAAAYTVNALMRTLLTCGYTHVAAIPEAVYDRMGSIGISPTISTYELVMLALALQGNTAEAESILSFLRAHHSEHITIESFNALLLGHREARQFDCCDAIWQELVDRRWPRASPLTAELYLRSIMDHANTPTSEPLQNFGNINVVEKKKVPLVLAQMDELGIPRTHLSRVLMDEVEDALRKFQIYKSRFYEWGRAVKQFDFIEFRRRNGWLYDLHLMKCTTKQIGPLRDFNDPDAVQAAVATVELPSFFNERPAWERPPLEDLLYVTTTKERNDDVRGGDIYCDDTRGLHDRSPTWMNEVPETRYDRLYGVSHPDIAKIGIRRHLNIEYVNRREVLERDAALMKKTLSSGRRLRHKVESSRTHRNAGSLPGATSTVAMAGPASR</sequence>
<organism evidence="3">
    <name type="scientific">Trypanosoma congolense (strain IL3000)</name>
    <dbReference type="NCBI Taxonomy" id="1068625"/>
    <lineage>
        <taxon>Eukaryota</taxon>
        <taxon>Discoba</taxon>
        <taxon>Euglenozoa</taxon>
        <taxon>Kinetoplastea</taxon>
        <taxon>Metakinetoplastina</taxon>
        <taxon>Trypanosomatida</taxon>
        <taxon>Trypanosomatidae</taxon>
        <taxon>Trypanosoma</taxon>
        <taxon>Nannomonas</taxon>
    </lineage>
</organism>
<accession>G0UKH9</accession>
<dbReference type="AlphaFoldDB" id="G0UKH9"/>
<evidence type="ECO:0000256" key="1">
    <source>
        <dbReference type="ARBA" id="ARBA00022737"/>
    </source>
</evidence>
<dbReference type="VEuPathDB" id="TriTrypDB:TcIL3000_3_3180"/>
<dbReference type="Gene3D" id="1.25.40.10">
    <property type="entry name" value="Tetratricopeptide repeat domain"/>
    <property type="match status" value="1"/>
</dbReference>
<dbReference type="EMBL" id="HE575316">
    <property type="protein sequence ID" value="CCC89884.1"/>
    <property type="molecule type" value="Genomic_DNA"/>
</dbReference>
<proteinExistence type="predicted"/>
<keyword evidence="1" id="KW-0677">Repeat</keyword>
<evidence type="ECO:0008006" key="4">
    <source>
        <dbReference type="Google" id="ProtNLM"/>
    </source>
</evidence>
<dbReference type="InterPro" id="IPR011990">
    <property type="entry name" value="TPR-like_helical_dom_sf"/>
</dbReference>